<organism evidence="1 2">
    <name type="scientific">Fulvitalea axinellae</name>
    <dbReference type="NCBI Taxonomy" id="1182444"/>
    <lineage>
        <taxon>Bacteria</taxon>
        <taxon>Pseudomonadati</taxon>
        <taxon>Bacteroidota</taxon>
        <taxon>Cytophagia</taxon>
        <taxon>Cytophagales</taxon>
        <taxon>Persicobacteraceae</taxon>
        <taxon>Fulvitalea</taxon>
    </lineage>
</organism>
<dbReference type="InterPro" id="IPR017946">
    <property type="entry name" value="PLC-like_Pdiesterase_TIM-brl"/>
</dbReference>
<reference evidence="1 2" key="1">
    <citation type="submission" date="2021-12" db="EMBL/GenBank/DDBJ databases">
        <title>Genome sequencing of bacteria with rrn-lacking chromosome and rrn-plasmid.</title>
        <authorList>
            <person name="Anda M."/>
            <person name="Iwasaki W."/>
        </authorList>
    </citation>
    <scope>NUCLEOTIDE SEQUENCE [LARGE SCALE GENOMIC DNA]</scope>
    <source>
        <strain evidence="1 2">DSM 100852</strain>
        <plasmid evidence="1 2">pFA8</plasmid>
    </source>
</reference>
<name>A0AAU9DAF9_9BACT</name>
<dbReference type="SUPFAM" id="SSF51695">
    <property type="entry name" value="PLC-like phosphodiesterases"/>
    <property type="match status" value="1"/>
</dbReference>
<keyword evidence="1" id="KW-0614">Plasmid</keyword>
<geneLocation type="plasmid" evidence="1 2">
    <name>pFA8</name>
</geneLocation>
<dbReference type="AlphaFoldDB" id="A0AAU9DAF9"/>
<dbReference type="Proteomes" id="UP001348817">
    <property type="component" value="Plasmid pFA8"/>
</dbReference>
<dbReference type="GO" id="GO:0006629">
    <property type="term" value="P:lipid metabolic process"/>
    <property type="evidence" value="ECO:0007669"/>
    <property type="project" value="InterPro"/>
</dbReference>
<dbReference type="EMBL" id="AP025322">
    <property type="protein sequence ID" value="BDD12893.1"/>
    <property type="molecule type" value="Genomic_DNA"/>
</dbReference>
<dbReference type="GO" id="GO:0008081">
    <property type="term" value="F:phosphoric diester hydrolase activity"/>
    <property type="evidence" value="ECO:0007669"/>
    <property type="project" value="InterPro"/>
</dbReference>
<dbReference type="Gene3D" id="3.20.20.190">
    <property type="entry name" value="Phosphatidylinositol (PI) phosphodiesterase"/>
    <property type="match status" value="1"/>
</dbReference>
<sequence>MVRIMFFVFMLFCIRPAYSQRQYYDICHMVNNRKALDFAVKFGANSVEMDLQFKGGSLTDYYFYHGSPCDCTGRVKALLSKDNICKLSGMCNARVNAKKQLNEIASQYSSQIALVYIDSKVEYISDKRMLRQLGDSVFNLLENNLLDVGYRGVVLIAAPKVKHLEYLKEAYMQAKTSKYRDQYYFTIDGEGKNYDKTMSALRSIGSSNIIYSTGISALAPGSYHTQIKQANKDGVFSIVWTLEKSKSMKAYLKDGAGGIMTNTPRDLKRIMGKENKPLATYSYRP</sequence>
<keyword evidence="2" id="KW-1185">Reference proteome</keyword>
<proteinExistence type="predicted"/>
<evidence type="ECO:0000313" key="2">
    <source>
        <dbReference type="Proteomes" id="UP001348817"/>
    </source>
</evidence>
<dbReference type="RefSeq" id="WP_338396129.1">
    <property type="nucleotide sequence ID" value="NZ_AP025322.1"/>
</dbReference>
<accession>A0AAU9DAF9</accession>
<evidence type="ECO:0000313" key="1">
    <source>
        <dbReference type="EMBL" id="BDD12893.1"/>
    </source>
</evidence>
<protein>
    <submittedName>
        <fullName evidence="1">Uncharacterized protein</fullName>
    </submittedName>
</protein>
<gene>
    <name evidence="1" type="ORF">FUAX_53250</name>
</gene>
<dbReference type="KEGG" id="fax:FUAX_53250"/>